<dbReference type="AlphaFoldDB" id="A0AA40A0J5"/>
<name>A0AA40A0J5_9PEZI</name>
<keyword evidence="2" id="KW-1185">Reference proteome</keyword>
<sequence>MNSSSYEQPNQVSLGFGHGEVADGEYSVFKGVELLADLRMYKALFLPEVSDYIAGSGPKTVALVKSVDESEFVKGSRKKPD</sequence>
<organism evidence="1 2">
    <name type="scientific">Lasiosphaeria miniovina</name>
    <dbReference type="NCBI Taxonomy" id="1954250"/>
    <lineage>
        <taxon>Eukaryota</taxon>
        <taxon>Fungi</taxon>
        <taxon>Dikarya</taxon>
        <taxon>Ascomycota</taxon>
        <taxon>Pezizomycotina</taxon>
        <taxon>Sordariomycetes</taxon>
        <taxon>Sordariomycetidae</taxon>
        <taxon>Sordariales</taxon>
        <taxon>Lasiosphaeriaceae</taxon>
        <taxon>Lasiosphaeria</taxon>
    </lineage>
</organism>
<protein>
    <submittedName>
        <fullName evidence="1">Uncharacterized protein</fullName>
    </submittedName>
</protein>
<evidence type="ECO:0000313" key="1">
    <source>
        <dbReference type="EMBL" id="KAK0707096.1"/>
    </source>
</evidence>
<dbReference type="EMBL" id="JAUIRO010000007">
    <property type="protein sequence ID" value="KAK0707096.1"/>
    <property type="molecule type" value="Genomic_DNA"/>
</dbReference>
<evidence type="ECO:0000313" key="2">
    <source>
        <dbReference type="Proteomes" id="UP001172101"/>
    </source>
</evidence>
<dbReference type="RefSeq" id="XP_060292190.1">
    <property type="nucleotide sequence ID" value="XM_060442942.1"/>
</dbReference>
<accession>A0AA40A0J5</accession>
<gene>
    <name evidence="1" type="ORF">B0T26DRAFT_729104</name>
</gene>
<reference evidence="1" key="1">
    <citation type="submission" date="2023-06" db="EMBL/GenBank/DDBJ databases">
        <title>Genome-scale phylogeny and comparative genomics of the fungal order Sordariales.</title>
        <authorList>
            <consortium name="Lawrence Berkeley National Laboratory"/>
            <person name="Hensen N."/>
            <person name="Bonometti L."/>
            <person name="Westerberg I."/>
            <person name="Brannstrom I.O."/>
            <person name="Guillou S."/>
            <person name="Cros-Aarteil S."/>
            <person name="Calhoun S."/>
            <person name="Haridas S."/>
            <person name="Kuo A."/>
            <person name="Mondo S."/>
            <person name="Pangilinan J."/>
            <person name="Riley R."/>
            <person name="LaButti K."/>
            <person name="Andreopoulos B."/>
            <person name="Lipzen A."/>
            <person name="Chen C."/>
            <person name="Yanf M."/>
            <person name="Daum C."/>
            <person name="Ng V."/>
            <person name="Clum A."/>
            <person name="Steindorff A."/>
            <person name="Ohm R."/>
            <person name="Martin F."/>
            <person name="Silar P."/>
            <person name="Natvig D."/>
            <person name="Lalanne C."/>
            <person name="Gautier V."/>
            <person name="Ament-velasquez S.L."/>
            <person name="Kruys A."/>
            <person name="Hutchinson M.I."/>
            <person name="Powell A.J."/>
            <person name="Barry K."/>
            <person name="Miller A.N."/>
            <person name="Grigoriev I.V."/>
            <person name="Debuchy R."/>
            <person name="Gladieux P."/>
            <person name="Thoren M.H."/>
            <person name="Johannesson H."/>
        </authorList>
    </citation>
    <scope>NUCLEOTIDE SEQUENCE</scope>
    <source>
        <strain evidence="1">SMH2392-1A</strain>
    </source>
</reference>
<comment type="caution">
    <text evidence="1">The sequence shown here is derived from an EMBL/GenBank/DDBJ whole genome shotgun (WGS) entry which is preliminary data.</text>
</comment>
<dbReference type="Proteomes" id="UP001172101">
    <property type="component" value="Unassembled WGS sequence"/>
</dbReference>
<dbReference type="GeneID" id="85326212"/>
<proteinExistence type="predicted"/>